<keyword evidence="2 6" id="KW-0689">Ribosomal protein</keyword>
<dbReference type="PANTHER" id="PTHR21011:SF1">
    <property type="entry name" value="SMALL RIBOSOMAL SUBUNIT PROTEIN BS6M"/>
    <property type="match status" value="1"/>
</dbReference>
<dbReference type="InterPro" id="IPR020814">
    <property type="entry name" value="Ribosomal_S6_plastid/chlpt"/>
</dbReference>
<evidence type="ECO:0000256" key="2">
    <source>
        <dbReference type="ARBA" id="ARBA00022980"/>
    </source>
</evidence>
<organism evidence="7 8">
    <name type="scientific">Flexibacter flexilis DSM 6793</name>
    <dbReference type="NCBI Taxonomy" id="927664"/>
    <lineage>
        <taxon>Bacteria</taxon>
        <taxon>Pseudomonadati</taxon>
        <taxon>Bacteroidota</taxon>
        <taxon>Cytophagia</taxon>
        <taxon>Cytophagales</taxon>
        <taxon>Flexibacteraceae</taxon>
        <taxon>Flexibacter</taxon>
    </lineage>
</organism>
<dbReference type="Pfam" id="PF01250">
    <property type="entry name" value="Ribosomal_S6"/>
    <property type="match status" value="1"/>
</dbReference>
<reference evidence="7 8" key="1">
    <citation type="submission" date="2016-10" db="EMBL/GenBank/DDBJ databases">
        <authorList>
            <person name="de Groot N.N."/>
        </authorList>
    </citation>
    <scope>NUCLEOTIDE SEQUENCE [LARGE SCALE GENOMIC DNA]</scope>
    <source>
        <strain evidence="7 8">DSM 6793</strain>
    </source>
</reference>
<proteinExistence type="inferred from homology"/>
<dbReference type="InterPro" id="IPR014717">
    <property type="entry name" value="Transl_elong_EF1B/ribsomal_bS6"/>
</dbReference>
<name>A0A1I1MG31_9BACT</name>
<keyword evidence="3 6" id="KW-0687">Ribonucleoprotein</keyword>
<dbReference type="CDD" id="cd00473">
    <property type="entry name" value="bS6"/>
    <property type="match status" value="1"/>
</dbReference>
<accession>A0A1I1MG31</accession>
<protein>
    <recommendedName>
        <fullName evidence="5 6">Small ribosomal subunit protein bS6</fullName>
    </recommendedName>
</protein>
<dbReference type="Gene3D" id="3.30.70.60">
    <property type="match status" value="1"/>
</dbReference>
<dbReference type="EMBL" id="FOLE01000010">
    <property type="protein sequence ID" value="SFC84297.1"/>
    <property type="molecule type" value="Genomic_DNA"/>
</dbReference>
<dbReference type="GO" id="GO:0006412">
    <property type="term" value="P:translation"/>
    <property type="evidence" value="ECO:0007669"/>
    <property type="project" value="UniProtKB-UniRule"/>
</dbReference>
<keyword evidence="6" id="KW-0699">rRNA-binding</keyword>
<gene>
    <name evidence="6" type="primary">rpsF</name>
    <name evidence="7" type="ORF">SAMN05421780_110173</name>
</gene>
<sequence>MAFFALLPIFFVQKLDYKKRLRIFAAHLLDKIFQQSFFMNIKNYETVFILTPVLSEQQAKDIVEKFKQILLSNGGEIINEENWGLRKLAYPIANKGTGYYTLLEFKGPASIVNTLEVEFKRDERVMRFLTTALDKFALAYNEKRRSGKFNKKTEVKEEA</sequence>
<evidence type="ECO:0000256" key="1">
    <source>
        <dbReference type="ARBA" id="ARBA00009512"/>
    </source>
</evidence>
<dbReference type="NCBIfam" id="TIGR00166">
    <property type="entry name" value="S6"/>
    <property type="match status" value="1"/>
</dbReference>
<evidence type="ECO:0000313" key="7">
    <source>
        <dbReference type="EMBL" id="SFC84297.1"/>
    </source>
</evidence>
<dbReference type="AlphaFoldDB" id="A0A1I1MG31"/>
<evidence type="ECO:0000256" key="5">
    <source>
        <dbReference type="ARBA" id="ARBA00035294"/>
    </source>
</evidence>
<dbReference type="GO" id="GO:1990904">
    <property type="term" value="C:ribonucleoprotein complex"/>
    <property type="evidence" value="ECO:0007669"/>
    <property type="project" value="UniProtKB-KW"/>
</dbReference>
<evidence type="ECO:0000256" key="3">
    <source>
        <dbReference type="ARBA" id="ARBA00023274"/>
    </source>
</evidence>
<dbReference type="PANTHER" id="PTHR21011">
    <property type="entry name" value="MITOCHONDRIAL 28S RIBOSOMAL PROTEIN S6"/>
    <property type="match status" value="1"/>
</dbReference>
<dbReference type="GO" id="GO:0070181">
    <property type="term" value="F:small ribosomal subunit rRNA binding"/>
    <property type="evidence" value="ECO:0007669"/>
    <property type="project" value="TreeGrafter"/>
</dbReference>
<dbReference type="InterPro" id="IPR000529">
    <property type="entry name" value="Ribosomal_bS6"/>
</dbReference>
<dbReference type="GO" id="GO:0005840">
    <property type="term" value="C:ribosome"/>
    <property type="evidence" value="ECO:0007669"/>
    <property type="project" value="UniProtKB-KW"/>
</dbReference>
<dbReference type="Proteomes" id="UP000199514">
    <property type="component" value="Unassembled WGS sequence"/>
</dbReference>
<keyword evidence="8" id="KW-1185">Reference proteome</keyword>
<evidence type="ECO:0000313" key="8">
    <source>
        <dbReference type="Proteomes" id="UP000199514"/>
    </source>
</evidence>
<comment type="similarity">
    <text evidence="1 6">Belongs to the bacterial ribosomal protein bS6 family.</text>
</comment>
<evidence type="ECO:0000256" key="6">
    <source>
        <dbReference type="HAMAP-Rule" id="MF_00360"/>
    </source>
</evidence>
<dbReference type="GO" id="GO:0005737">
    <property type="term" value="C:cytoplasm"/>
    <property type="evidence" value="ECO:0007669"/>
    <property type="project" value="UniProtKB-ARBA"/>
</dbReference>
<evidence type="ECO:0000256" key="4">
    <source>
        <dbReference type="ARBA" id="ARBA00035104"/>
    </source>
</evidence>
<keyword evidence="6" id="KW-0694">RNA-binding</keyword>
<dbReference type="SUPFAM" id="SSF54995">
    <property type="entry name" value="Ribosomal protein S6"/>
    <property type="match status" value="1"/>
</dbReference>
<dbReference type="STRING" id="927664.SAMN05421780_110173"/>
<dbReference type="GO" id="GO:0003735">
    <property type="term" value="F:structural constituent of ribosome"/>
    <property type="evidence" value="ECO:0007669"/>
    <property type="project" value="InterPro"/>
</dbReference>
<dbReference type="HAMAP" id="MF_00360">
    <property type="entry name" value="Ribosomal_bS6"/>
    <property type="match status" value="1"/>
</dbReference>
<comment type="function">
    <text evidence="4 6">Binds together with bS18 to 16S ribosomal RNA.</text>
</comment>
<dbReference type="InterPro" id="IPR035980">
    <property type="entry name" value="Ribosomal_bS6_sf"/>
</dbReference>